<evidence type="ECO:0008006" key="4">
    <source>
        <dbReference type="Google" id="ProtNLM"/>
    </source>
</evidence>
<evidence type="ECO:0000256" key="1">
    <source>
        <dbReference type="SAM" id="MobiDB-lite"/>
    </source>
</evidence>
<protein>
    <recommendedName>
        <fullName evidence="4">Ciliary neurotrophic factor</fullName>
    </recommendedName>
</protein>
<dbReference type="GeneID" id="106609956"/>
<dbReference type="GO" id="GO:0043524">
    <property type="term" value="P:negative regulation of neuron apoptotic process"/>
    <property type="evidence" value="ECO:0007669"/>
    <property type="project" value="InterPro"/>
</dbReference>
<proteinExistence type="predicted"/>
<accession>A0A1S3SJH9</accession>
<feature type="compositionally biased region" description="Basic residues" evidence="1">
    <location>
        <begin position="193"/>
        <end position="203"/>
    </location>
</feature>
<dbReference type="PANTHER" id="PTHR15196:SF1">
    <property type="entry name" value="CILIARY NEUROTROPHIC FACTOR"/>
    <property type="match status" value="1"/>
</dbReference>
<dbReference type="PANTHER" id="PTHR15196">
    <property type="entry name" value="CILIARY NEUROTROPHIC FACTOR"/>
    <property type="match status" value="1"/>
</dbReference>
<dbReference type="InterPro" id="IPR000151">
    <property type="entry name" value="Ciliary_neurotrophic_fac_CNTF"/>
</dbReference>
<dbReference type="AlphaFoldDB" id="A0A1S3SJH9"/>
<dbReference type="InterPro" id="IPR009079">
    <property type="entry name" value="4_helix_cytokine-like_core"/>
</dbReference>
<dbReference type="PaxDb" id="8030-ENSSSAP00000033134"/>
<dbReference type="KEGG" id="sasa:106609956"/>
<dbReference type="OrthoDB" id="8813321at2759"/>
<dbReference type="Proteomes" id="UP001652741">
    <property type="component" value="Chromosome ssa08"/>
</dbReference>
<reference evidence="3" key="1">
    <citation type="submission" date="2025-08" db="UniProtKB">
        <authorList>
            <consortium name="RefSeq"/>
        </authorList>
    </citation>
    <scope>IDENTIFICATION</scope>
</reference>
<gene>
    <name evidence="3" type="primary">LOC106609956</name>
</gene>
<dbReference type="Gene3D" id="1.20.1250.10">
    <property type="match status" value="1"/>
</dbReference>
<sequence>MAGTRTRRGAGLEQSRTARAAALADELHHECTFLLELYRKKEAFSEELTVGGERLVTVPLLSSQLSPNDRLWRLYSALQQCRNLLERAIGLEEGVGNDGDRVQYESQKKTVRDRLGHLLASTRLLLEDGAGTAAFTPDPKNTEIGSPVNGGPFQLKLWIYRIFNELEYWTLAASKTLKALHSDGAAPKERGTRGRPRGRRTRR</sequence>
<dbReference type="STRING" id="8030.ENSSSAP00000033134"/>
<name>A0A1S3SJH9_SALSA</name>
<dbReference type="RefSeq" id="XP_014064500.1">
    <property type="nucleotide sequence ID" value="XM_014209025.2"/>
</dbReference>
<dbReference type="GO" id="GO:0070120">
    <property type="term" value="P:ciliary neurotrophic factor-mediated signaling pathway"/>
    <property type="evidence" value="ECO:0007669"/>
    <property type="project" value="InterPro"/>
</dbReference>
<dbReference type="GO" id="GO:0005127">
    <property type="term" value="F:ciliary neurotrophic factor receptor binding"/>
    <property type="evidence" value="ECO:0007669"/>
    <property type="project" value="InterPro"/>
</dbReference>
<feature type="region of interest" description="Disordered" evidence="1">
    <location>
        <begin position="182"/>
        <end position="203"/>
    </location>
</feature>
<evidence type="ECO:0000313" key="2">
    <source>
        <dbReference type="Proteomes" id="UP001652741"/>
    </source>
</evidence>
<dbReference type="Bgee" id="ENSSSAG00000041148">
    <property type="expression patterns" value="Expressed in mesonephros and 21 other cell types or tissues"/>
</dbReference>
<keyword evidence="2" id="KW-1185">Reference proteome</keyword>
<organism evidence="2 3">
    <name type="scientific">Salmo salar</name>
    <name type="common">Atlantic salmon</name>
    <dbReference type="NCBI Taxonomy" id="8030"/>
    <lineage>
        <taxon>Eukaryota</taxon>
        <taxon>Metazoa</taxon>
        <taxon>Chordata</taxon>
        <taxon>Craniata</taxon>
        <taxon>Vertebrata</taxon>
        <taxon>Euteleostomi</taxon>
        <taxon>Actinopterygii</taxon>
        <taxon>Neopterygii</taxon>
        <taxon>Teleostei</taxon>
        <taxon>Protacanthopterygii</taxon>
        <taxon>Salmoniformes</taxon>
        <taxon>Salmonidae</taxon>
        <taxon>Salmoninae</taxon>
        <taxon>Salmo</taxon>
    </lineage>
</organism>
<evidence type="ECO:0000313" key="3">
    <source>
        <dbReference type="RefSeq" id="XP_014064500.1"/>
    </source>
</evidence>